<evidence type="ECO:0000313" key="2">
    <source>
        <dbReference type="EMBL" id="GGF92532.1"/>
    </source>
</evidence>
<keyword evidence="1" id="KW-1133">Transmembrane helix</keyword>
<reference evidence="2" key="1">
    <citation type="journal article" date="2014" name="Int. J. Syst. Evol. Microbiol.">
        <title>Complete genome sequence of Corynebacterium casei LMG S-19264T (=DSM 44701T), isolated from a smear-ripened cheese.</title>
        <authorList>
            <consortium name="US DOE Joint Genome Institute (JGI-PGF)"/>
            <person name="Walter F."/>
            <person name="Albersmeier A."/>
            <person name="Kalinowski J."/>
            <person name="Ruckert C."/>
        </authorList>
    </citation>
    <scope>NUCLEOTIDE SEQUENCE</scope>
    <source>
        <strain evidence="2">CGMCC 1.15758</strain>
    </source>
</reference>
<keyword evidence="1" id="KW-0812">Transmembrane</keyword>
<gene>
    <name evidence="2" type="ORF">GCM10010995_07100</name>
</gene>
<reference evidence="2" key="2">
    <citation type="submission" date="2020-09" db="EMBL/GenBank/DDBJ databases">
        <authorList>
            <person name="Sun Q."/>
            <person name="Zhou Y."/>
        </authorList>
    </citation>
    <scope>NUCLEOTIDE SEQUENCE</scope>
    <source>
        <strain evidence="2">CGMCC 1.15758</strain>
    </source>
</reference>
<dbReference type="Proteomes" id="UP000636949">
    <property type="component" value="Unassembled WGS sequence"/>
</dbReference>
<keyword evidence="3" id="KW-1185">Reference proteome</keyword>
<dbReference type="EMBL" id="BMJS01000005">
    <property type="protein sequence ID" value="GGF92532.1"/>
    <property type="molecule type" value="Genomic_DNA"/>
</dbReference>
<protein>
    <submittedName>
        <fullName evidence="2">Uncharacterized protein</fullName>
    </submittedName>
</protein>
<comment type="caution">
    <text evidence="2">The sequence shown here is derived from an EMBL/GenBank/DDBJ whole genome shotgun (WGS) entry which is preliminary data.</text>
</comment>
<organism evidence="2 3">
    <name type="scientific">Cysteiniphilum litorale</name>
    <dbReference type="NCBI Taxonomy" id="2056700"/>
    <lineage>
        <taxon>Bacteria</taxon>
        <taxon>Pseudomonadati</taxon>
        <taxon>Pseudomonadota</taxon>
        <taxon>Gammaproteobacteria</taxon>
        <taxon>Thiotrichales</taxon>
        <taxon>Fastidiosibacteraceae</taxon>
        <taxon>Cysteiniphilum</taxon>
    </lineage>
</organism>
<dbReference type="AlphaFoldDB" id="A0A8J2Z383"/>
<proteinExistence type="predicted"/>
<dbReference type="RefSeq" id="WP_117002076.1">
    <property type="nucleotide sequence ID" value="NZ_BMJS01000005.1"/>
</dbReference>
<keyword evidence="1" id="KW-0472">Membrane</keyword>
<name>A0A8J2Z383_9GAMM</name>
<feature type="transmembrane region" description="Helical" evidence="1">
    <location>
        <begin position="174"/>
        <end position="195"/>
    </location>
</feature>
<evidence type="ECO:0000256" key="1">
    <source>
        <dbReference type="SAM" id="Phobius"/>
    </source>
</evidence>
<dbReference type="OrthoDB" id="5629708at2"/>
<sequence>MNNHVDTMNFNLTVDHDPVEIIDGIIIKPIKLEEHIELKHKIPILIKIHNADWQILNLPQEITQHYPVVIHAKPRTVIYGRYNAVEHNFTLTVAAKYSDGMTKKKVLMGVVSIFSLNILPVLRKSRRMIGNPFSYSFDIGSDIWKMIKAPKHTNNTIGGSFADMSERDAKKYSLNFSCLAIFIIMIPLIMYLLSLIMDGHFSYYAFIVIPFCLIPLYMRYQCKYRKKVTISRFLIELCKGRGI</sequence>
<feature type="transmembrane region" description="Helical" evidence="1">
    <location>
        <begin position="201"/>
        <end position="218"/>
    </location>
</feature>
<evidence type="ECO:0000313" key="3">
    <source>
        <dbReference type="Proteomes" id="UP000636949"/>
    </source>
</evidence>
<accession>A0A8J2Z383</accession>